<evidence type="ECO:0000313" key="1">
    <source>
        <dbReference type="EMBL" id="KAJ1937674.1"/>
    </source>
</evidence>
<dbReference type="EMBL" id="JANBPW010003435">
    <property type="protein sequence ID" value="KAJ1937674.1"/>
    <property type="molecule type" value="Genomic_DNA"/>
</dbReference>
<sequence length="113" mass="12787">MAYKAYESLQSFSQLPGELKNSALGLCLLGRICFEAGRFPEAYRAFSSGHHIAPYRVRDMDIYSTLLWHMKREESLAQLAHDMVSIGRTWSPEAWIAVANCFSLDGDRQSALK</sequence>
<protein>
    <submittedName>
        <fullName evidence="1">Uncharacterized protein</fullName>
    </submittedName>
</protein>
<reference evidence="1" key="1">
    <citation type="submission" date="2022-07" db="EMBL/GenBank/DDBJ databases">
        <title>Phylogenomic reconstructions and comparative analyses of Kickxellomycotina fungi.</title>
        <authorList>
            <person name="Reynolds N.K."/>
            <person name="Stajich J.E."/>
            <person name="Barry K."/>
            <person name="Grigoriev I.V."/>
            <person name="Crous P."/>
            <person name="Smith M.E."/>
        </authorList>
    </citation>
    <scope>NUCLEOTIDE SEQUENCE</scope>
    <source>
        <strain evidence="1">NRRL 5244</strain>
    </source>
</reference>
<comment type="caution">
    <text evidence="1">The sequence shown here is derived from an EMBL/GenBank/DDBJ whole genome shotgun (WGS) entry which is preliminary data.</text>
</comment>
<dbReference type="Proteomes" id="UP001150603">
    <property type="component" value="Unassembled WGS sequence"/>
</dbReference>
<keyword evidence="2" id="KW-1185">Reference proteome</keyword>
<gene>
    <name evidence="1" type="ORF">FBU59_004681</name>
</gene>
<feature type="non-terminal residue" evidence="1">
    <location>
        <position position="113"/>
    </location>
</feature>
<name>A0ACC1J4Q8_9FUNG</name>
<proteinExistence type="predicted"/>
<accession>A0ACC1J4Q8</accession>
<organism evidence="1 2">
    <name type="scientific">Linderina macrospora</name>
    <dbReference type="NCBI Taxonomy" id="4868"/>
    <lineage>
        <taxon>Eukaryota</taxon>
        <taxon>Fungi</taxon>
        <taxon>Fungi incertae sedis</taxon>
        <taxon>Zoopagomycota</taxon>
        <taxon>Kickxellomycotina</taxon>
        <taxon>Kickxellomycetes</taxon>
        <taxon>Kickxellales</taxon>
        <taxon>Kickxellaceae</taxon>
        <taxon>Linderina</taxon>
    </lineage>
</organism>
<evidence type="ECO:0000313" key="2">
    <source>
        <dbReference type="Proteomes" id="UP001150603"/>
    </source>
</evidence>